<accession>A0A202C961</accession>
<organism evidence="3 4">
    <name type="scientific">Chryseobacterium mucoviscidosis</name>
    <dbReference type="NCBI Taxonomy" id="1945581"/>
    <lineage>
        <taxon>Bacteria</taxon>
        <taxon>Pseudomonadati</taxon>
        <taxon>Bacteroidota</taxon>
        <taxon>Flavobacteriia</taxon>
        <taxon>Flavobacteriales</taxon>
        <taxon>Weeksellaceae</taxon>
        <taxon>Chryseobacterium group</taxon>
        <taxon>Chryseobacterium</taxon>
    </lineage>
</organism>
<gene>
    <name evidence="3" type="ORF">B0E34_04500</name>
</gene>
<protein>
    <recommendedName>
        <fullName evidence="2">DUF6705 domain-containing protein</fullName>
    </recommendedName>
</protein>
<dbReference type="Pfam" id="PF20448">
    <property type="entry name" value="DUF6705"/>
    <property type="match status" value="1"/>
</dbReference>
<dbReference type="InterPro" id="IPR046551">
    <property type="entry name" value="DUF6705"/>
</dbReference>
<name>A0A202C961_9FLAO</name>
<reference evidence="4" key="1">
    <citation type="submission" date="2017-02" db="EMBL/GenBank/DDBJ databases">
        <authorList>
            <person name="Tetz G."/>
            <person name="Tetz V."/>
        </authorList>
    </citation>
    <scope>NUCLEOTIDE SEQUENCE [LARGE SCALE GENOMIC DNA]</scope>
    <source>
        <strain evidence="4">VT16-26</strain>
    </source>
</reference>
<evidence type="ECO:0000313" key="3">
    <source>
        <dbReference type="EMBL" id="OVE60218.1"/>
    </source>
</evidence>
<evidence type="ECO:0000259" key="2">
    <source>
        <dbReference type="Pfam" id="PF20448"/>
    </source>
</evidence>
<dbReference type="EMBL" id="MVAG01000081">
    <property type="protein sequence ID" value="OVE60218.1"/>
    <property type="molecule type" value="Genomic_DNA"/>
</dbReference>
<dbReference type="RefSeq" id="WP_087707200.1">
    <property type="nucleotide sequence ID" value="NZ_MVAG01000081.1"/>
</dbReference>
<keyword evidence="4" id="KW-1185">Reference proteome</keyword>
<comment type="caution">
    <text evidence="3">The sequence shown here is derived from an EMBL/GenBank/DDBJ whole genome shotgun (WGS) entry which is preliminary data.</text>
</comment>
<feature type="domain" description="DUF6705" evidence="2">
    <location>
        <begin position="3"/>
        <end position="188"/>
    </location>
</feature>
<feature type="chain" id="PRO_5013007341" description="DUF6705 domain-containing protein" evidence="1">
    <location>
        <begin position="21"/>
        <end position="188"/>
    </location>
</feature>
<dbReference type="Proteomes" id="UP000196355">
    <property type="component" value="Unassembled WGS sequence"/>
</dbReference>
<keyword evidence="1" id="KW-0732">Signal</keyword>
<sequence>MQKKILYLFIILISSVSCKAQQYSLNTDYETIPNNSHIKDLNNEYDKFVGTWKATLGDKEIYIYVTKQEDRPIIRLTKNFYRDVLLIRYKILINNQIIESTVNSSNDSTNIISMGTEIDNSVAFSYEGGKCTVGWGIINTEYIDSSHLNWHYQPQSTVITNKSCPDYPAGGIKINLPYEPADIIFTKQ</sequence>
<dbReference type="AlphaFoldDB" id="A0A202C961"/>
<feature type="signal peptide" evidence="1">
    <location>
        <begin position="1"/>
        <end position="20"/>
    </location>
</feature>
<evidence type="ECO:0000256" key="1">
    <source>
        <dbReference type="SAM" id="SignalP"/>
    </source>
</evidence>
<evidence type="ECO:0000313" key="4">
    <source>
        <dbReference type="Proteomes" id="UP000196355"/>
    </source>
</evidence>
<proteinExistence type="predicted"/>
<dbReference type="PROSITE" id="PS51257">
    <property type="entry name" value="PROKAR_LIPOPROTEIN"/>
    <property type="match status" value="1"/>
</dbReference>